<evidence type="ECO:0000313" key="5">
    <source>
        <dbReference type="Proteomes" id="UP001642409"/>
    </source>
</evidence>
<gene>
    <name evidence="3" type="ORF">HINF_LOCUS28624</name>
    <name evidence="4" type="ORF">HINF_LOCUS51851</name>
</gene>
<dbReference type="InterPro" id="IPR001611">
    <property type="entry name" value="Leu-rich_rpt"/>
</dbReference>
<dbReference type="PROSITE" id="PS51450">
    <property type="entry name" value="LRR"/>
    <property type="match status" value="4"/>
</dbReference>
<dbReference type="Gene3D" id="3.80.10.10">
    <property type="entry name" value="Ribonuclease Inhibitor"/>
    <property type="match status" value="2"/>
</dbReference>
<dbReference type="SMART" id="SM00365">
    <property type="entry name" value="LRR_SD22"/>
    <property type="match status" value="5"/>
</dbReference>
<dbReference type="SMART" id="SM00369">
    <property type="entry name" value="LRR_TYP"/>
    <property type="match status" value="3"/>
</dbReference>
<dbReference type="InterPro" id="IPR032675">
    <property type="entry name" value="LRR_dom_sf"/>
</dbReference>
<name>A0AA86PJZ3_9EUKA</name>
<reference evidence="3" key="1">
    <citation type="submission" date="2023-06" db="EMBL/GenBank/DDBJ databases">
        <authorList>
            <person name="Kurt Z."/>
        </authorList>
    </citation>
    <scope>NUCLEOTIDE SEQUENCE</scope>
</reference>
<accession>A0AA86PJZ3</accession>
<evidence type="ECO:0000256" key="1">
    <source>
        <dbReference type="ARBA" id="ARBA00022614"/>
    </source>
</evidence>
<keyword evidence="5" id="KW-1185">Reference proteome</keyword>
<proteinExistence type="predicted"/>
<evidence type="ECO:0000256" key="2">
    <source>
        <dbReference type="ARBA" id="ARBA00022737"/>
    </source>
</evidence>
<dbReference type="Pfam" id="PF12799">
    <property type="entry name" value="LRR_4"/>
    <property type="match status" value="2"/>
</dbReference>
<sequence>MSPITAIGIFRMFQIPSLQQLQEREQEILNEYTVLNAETILKDLTKEIMKEDHKILTELQKKIQQNYNKVTVKNFALYSLKYIEQLLIIDENTQVTLNSCQLCFDDVSKQICDLTIENSVINNFDGIQHMKQLKKLTITEHEKTITRADLHYISLLENVQIIDLSENEIRDLDFNFQMLKKLISLDLSGNEVCGVLSLPQTLKFLNLGSTSFYNVEQLLTLPNLINLNLSNSLVEDVQVIKELKALTGLYLANNSIQDLSPLYDNDKLIELDVSHNKINSLSSINGKLIFRNLQELILSNNLITNISDLQFMPSLEYVDLSKNSITDVIPLRFTNISSLNIDGNQVNNIWPLKNLPLEELRICNNGLIDISVTIFLTKLKKIDYVYNYITNIDVLSNRHIVKITTKTSKYLCNNPCLNLKSNPSKKELALFSKRVMLIFKQNNQIREINEKRKSKQNVFNRQKNIVAEKLKETVQKQIFFTSNVLNLFRKME</sequence>
<dbReference type="AlphaFoldDB" id="A0AA86PJZ3"/>
<evidence type="ECO:0000313" key="4">
    <source>
        <dbReference type="EMBL" id="CAL6065460.1"/>
    </source>
</evidence>
<dbReference type="InterPro" id="IPR025875">
    <property type="entry name" value="Leu-rich_rpt_4"/>
</dbReference>
<reference evidence="4 5" key="2">
    <citation type="submission" date="2024-07" db="EMBL/GenBank/DDBJ databases">
        <authorList>
            <person name="Akdeniz Z."/>
        </authorList>
    </citation>
    <scope>NUCLEOTIDE SEQUENCE [LARGE SCALE GENOMIC DNA]</scope>
</reference>
<keyword evidence="1" id="KW-0433">Leucine-rich repeat</keyword>
<evidence type="ECO:0000313" key="3">
    <source>
        <dbReference type="EMBL" id="CAI9940979.1"/>
    </source>
</evidence>
<dbReference type="PANTHER" id="PTHR46652">
    <property type="entry name" value="LEUCINE-RICH REPEAT AND IQ DOMAIN-CONTAINING PROTEIN 1-RELATED"/>
    <property type="match status" value="1"/>
</dbReference>
<dbReference type="EMBL" id="CATOUU010000686">
    <property type="protein sequence ID" value="CAI9940979.1"/>
    <property type="molecule type" value="Genomic_DNA"/>
</dbReference>
<comment type="caution">
    <text evidence="3">The sequence shown here is derived from an EMBL/GenBank/DDBJ whole genome shotgun (WGS) entry which is preliminary data.</text>
</comment>
<evidence type="ECO:0008006" key="6">
    <source>
        <dbReference type="Google" id="ProtNLM"/>
    </source>
</evidence>
<dbReference type="InterPro" id="IPR050836">
    <property type="entry name" value="SDS22/Internalin_LRR"/>
</dbReference>
<dbReference type="PANTHER" id="PTHR46652:SF3">
    <property type="entry name" value="LEUCINE-RICH REPEAT-CONTAINING PROTEIN 9"/>
    <property type="match status" value="1"/>
</dbReference>
<dbReference type="EMBL" id="CAXDID020000255">
    <property type="protein sequence ID" value="CAL6065460.1"/>
    <property type="molecule type" value="Genomic_DNA"/>
</dbReference>
<dbReference type="Proteomes" id="UP001642409">
    <property type="component" value="Unassembled WGS sequence"/>
</dbReference>
<dbReference type="InterPro" id="IPR003591">
    <property type="entry name" value="Leu-rich_rpt_typical-subtyp"/>
</dbReference>
<keyword evidence="2" id="KW-0677">Repeat</keyword>
<organism evidence="3">
    <name type="scientific">Hexamita inflata</name>
    <dbReference type="NCBI Taxonomy" id="28002"/>
    <lineage>
        <taxon>Eukaryota</taxon>
        <taxon>Metamonada</taxon>
        <taxon>Diplomonadida</taxon>
        <taxon>Hexamitidae</taxon>
        <taxon>Hexamitinae</taxon>
        <taxon>Hexamita</taxon>
    </lineage>
</organism>
<dbReference type="SUPFAM" id="SSF52058">
    <property type="entry name" value="L domain-like"/>
    <property type="match status" value="1"/>
</dbReference>
<protein>
    <recommendedName>
        <fullName evidence="6">Leucine rich repeat protein</fullName>
    </recommendedName>
</protein>